<reference evidence="1" key="1">
    <citation type="submission" date="2022-11" db="EMBL/GenBank/DDBJ databases">
        <authorList>
            <person name="Kikuchi T."/>
        </authorList>
    </citation>
    <scope>NUCLEOTIDE SEQUENCE</scope>
    <source>
        <strain evidence="1">PS1010</strain>
    </source>
</reference>
<dbReference type="AlphaFoldDB" id="A0A9P1MZU4"/>
<accession>A0A9P1MZU4</accession>
<sequence length="91" mass="10514">MIKKISVDPKMENQMSQLEIFAKMKLEEKGTSQLYFLMKTPKKGAKRARRTYEVADQPNKACLINKPELKSIIGESVRVVAKPHRIVERIQ</sequence>
<comment type="caution">
    <text evidence="1">The sequence shown here is derived from an EMBL/GenBank/DDBJ whole genome shotgun (WGS) entry which is preliminary data.</text>
</comment>
<organism evidence="1 2">
    <name type="scientific">Caenorhabditis angaria</name>
    <dbReference type="NCBI Taxonomy" id="860376"/>
    <lineage>
        <taxon>Eukaryota</taxon>
        <taxon>Metazoa</taxon>
        <taxon>Ecdysozoa</taxon>
        <taxon>Nematoda</taxon>
        <taxon>Chromadorea</taxon>
        <taxon>Rhabditida</taxon>
        <taxon>Rhabditina</taxon>
        <taxon>Rhabditomorpha</taxon>
        <taxon>Rhabditoidea</taxon>
        <taxon>Rhabditidae</taxon>
        <taxon>Peloderinae</taxon>
        <taxon>Caenorhabditis</taxon>
    </lineage>
</organism>
<name>A0A9P1MZU4_9PELO</name>
<dbReference type="Proteomes" id="UP001152747">
    <property type="component" value="Unassembled WGS sequence"/>
</dbReference>
<keyword evidence="2" id="KW-1185">Reference proteome</keyword>
<proteinExistence type="predicted"/>
<dbReference type="EMBL" id="CANHGI010000002">
    <property type="protein sequence ID" value="CAI5442346.1"/>
    <property type="molecule type" value="Genomic_DNA"/>
</dbReference>
<gene>
    <name evidence="1" type="ORF">CAMP_LOCUS4983</name>
</gene>
<evidence type="ECO:0000313" key="1">
    <source>
        <dbReference type="EMBL" id="CAI5442346.1"/>
    </source>
</evidence>
<protein>
    <submittedName>
        <fullName evidence="1">Uncharacterized protein</fullName>
    </submittedName>
</protein>
<evidence type="ECO:0000313" key="2">
    <source>
        <dbReference type="Proteomes" id="UP001152747"/>
    </source>
</evidence>